<comment type="subcellular location">
    <subcellularLocation>
        <location evidence="1">Cell projection</location>
        <location evidence="1">Cilium</location>
    </subcellularLocation>
</comment>
<dbReference type="GeneID" id="108559518"/>
<evidence type="ECO:0000256" key="2">
    <source>
        <dbReference type="ARBA" id="ARBA00023069"/>
    </source>
</evidence>
<name>A0ABM1MCL0_NICVS</name>
<evidence type="ECO:0000313" key="6">
    <source>
        <dbReference type="Proteomes" id="UP000695000"/>
    </source>
</evidence>
<reference evidence="7" key="1">
    <citation type="submission" date="2025-08" db="UniProtKB">
        <authorList>
            <consortium name="RefSeq"/>
        </authorList>
    </citation>
    <scope>IDENTIFICATION</scope>
    <source>
        <tissue evidence="7">Whole Larva</tissue>
    </source>
</reference>
<evidence type="ECO:0000256" key="1">
    <source>
        <dbReference type="ARBA" id="ARBA00004138"/>
    </source>
</evidence>
<feature type="region of interest" description="Disordered" evidence="5">
    <location>
        <begin position="281"/>
        <end position="310"/>
    </location>
</feature>
<sequence length="539" mass="64786">MFGGNAEVPKFPTHGRQRPPLLQRDLWMPHTSDGTYAHRARNPNTDYAAKMLLNRLREHEDHKNSIGSADKLNYVEMSNIQAQERAEKNRFKNHIKERLNQKLEHYEANVERRREALRVLLGDEERELIRETVDLSQKAEDTKLEEMKTRCDMLRQANEKERLEIVKKKRIQQYANRCMELRPVMIRKHLVESKLGQLQQMKDNEVRRETERELDRMWQDVQRREDLARLEKETQDALMKHERDRKDQEILQMQIEGKRLLELERKAVEQSDREEMLRQAERLKRQEDEDNKQRLLKRQKESNDLKKQLQSKKQFEALRKQEEQALEDAFKALADIEFAKEKQKAATSSLVAKLETRAYRQHLMELAKQQKDDEKKFDEMVIEYQKSVNAVEDKKQCKLIQAKRKLAEEVLKGRFEQLTWKRKEAEKELEFKKKENEAIRQAMDVNKKLDVEAARLAKRAAQEYRQDLQKQIEYNNLLRKREMEDMKKKLQQGMEEENKYLTMVDSFINGTEYSDQLSKHPFRRVLERYDCYCKTDGPK</sequence>
<evidence type="ECO:0000256" key="5">
    <source>
        <dbReference type="SAM" id="MobiDB-lite"/>
    </source>
</evidence>
<evidence type="ECO:0000256" key="4">
    <source>
        <dbReference type="SAM" id="Coils"/>
    </source>
</evidence>
<dbReference type="InterPro" id="IPR043596">
    <property type="entry name" value="CFAP53/TCHP"/>
</dbReference>
<accession>A0ABM1MCL0</accession>
<gene>
    <name evidence="7" type="primary">LOC108559518</name>
</gene>
<feature type="coiled-coil region" evidence="4">
    <location>
        <begin position="415"/>
        <end position="471"/>
    </location>
</feature>
<dbReference type="PANTHER" id="PTHR31183:SF1">
    <property type="entry name" value="CILIA- AND FLAGELLA-ASSOCIATED PROTEIN 53"/>
    <property type="match status" value="1"/>
</dbReference>
<dbReference type="Proteomes" id="UP000695000">
    <property type="component" value="Unplaced"/>
</dbReference>
<proteinExistence type="predicted"/>
<organism evidence="6 7">
    <name type="scientific">Nicrophorus vespilloides</name>
    <name type="common">Boreal carrion beetle</name>
    <dbReference type="NCBI Taxonomy" id="110193"/>
    <lineage>
        <taxon>Eukaryota</taxon>
        <taxon>Metazoa</taxon>
        <taxon>Ecdysozoa</taxon>
        <taxon>Arthropoda</taxon>
        <taxon>Hexapoda</taxon>
        <taxon>Insecta</taxon>
        <taxon>Pterygota</taxon>
        <taxon>Neoptera</taxon>
        <taxon>Endopterygota</taxon>
        <taxon>Coleoptera</taxon>
        <taxon>Polyphaga</taxon>
        <taxon>Staphyliniformia</taxon>
        <taxon>Silphidae</taxon>
        <taxon>Nicrophorinae</taxon>
        <taxon>Nicrophorus</taxon>
    </lineage>
</organism>
<protein>
    <submittedName>
        <fullName evidence="7">Cilia- and flagella-associated protein 53-like</fullName>
    </submittedName>
</protein>
<keyword evidence="2" id="KW-0969">Cilium</keyword>
<dbReference type="RefSeq" id="XP_017772310.1">
    <property type="nucleotide sequence ID" value="XM_017916821.1"/>
</dbReference>
<keyword evidence="6" id="KW-1185">Reference proteome</keyword>
<keyword evidence="3" id="KW-0966">Cell projection</keyword>
<feature type="coiled-coil region" evidence="4">
    <location>
        <begin position="89"/>
        <end position="116"/>
    </location>
</feature>
<keyword evidence="4" id="KW-0175">Coiled coil</keyword>
<dbReference type="PANTHER" id="PTHR31183">
    <property type="entry name" value="TRICHOPLEIN KERATIN FILAMENT-BINDING PROTEIN FAMILY MEMBER"/>
    <property type="match status" value="1"/>
</dbReference>
<evidence type="ECO:0000256" key="3">
    <source>
        <dbReference type="ARBA" id="ARBA00023273"/>
    </source>
</evidence>
<evidence type="ECO:0000313" key="7">
    <source>
        <dbReference type="RefSeq" id="XP_017772310.1"/>
    </source>
</evidence>